<dbReference type="EMBL" id="UZAU01000500">
    <property type="status" value="NOT_ANNOTATED_CDS"/>
    <property type="molecule type" value="Genomic_DNA"/>
</dbReference>
<name>A0A803PK88_CANSA</name>
<dbReference type="AlphaFoldDB" id="A0A803PK88"/>
<proteinExistence type="predicted"/>
<dbReference type="EnsemblPlants" id="evm.model.05.1158">
    <property type="protein sequence ID" value="cds.evm.model.05.1158"/>
    <property type="gene ID" value="evm.TU.05.1158"/>
</dbReference>
<dbReference type="Gramene" id="evm.model.05.1158">
    <property type="protein sequence ID" value="cds.evm.model.05.1158"/>
    <property type="gene ID" value="evm.TU.05.1158"/>
</dbReference>
<reference evidence="1" key="2">
    <citation type="submission" date="2021-03" db="UniProtKB">
        <authorList>
            <consortium name="EnsemblPlants"/>
        </authorList>
    </citation>
    <scope>IDENTIFICATION</scope>
</reference>
<organism evidence="1 2">
    <name type="scientific">Cannabis sativa</name>
    <name type="common">Hemp</name>
    <name type="synonym">Marijuana</name>
    <dbReference type="NCBI Taxonomy" id="3483"/>
    <lineage>
        <taxon>Eukaryota</taxon>
        <taxon>Viridiplantae</taxon>
        <taxon>Streptophyta</taxon>
        <taxon>Embryophyta</taxon>
        <taxon>Tracheophyta</taxon>
        <taxon>Spermatophyta</taxon>
        <taxon>Magnoliopsida</taxon>
        <taxon>eudicotyledons</taxon>
        <taxon>Gunneridae</taxon>
        <taxon>Pentapetalae</taxon>
        <taxon>rosids</taxon>
        <taxon>fabids</taxon>
        <taxon>Rosales</taxon>
        <taxon>Cannabaceae</taxon>
        <taxon>Cannabis</taxon>
    </lineage>
</organism>
<evidence type="ECO:0000313" key="2">
    <source>
        <dbReference type="Proteomes" id="UP000596661"/>
    </source>
</evidence>
<keyword evidence="2" id="KW-1185">Reference proteome</keyword>
<evidence type="ECO:0000313" key="1">
    <source>
        <dbReference type="EnsemblPlants" id="cds.evm.model.05.1158"/>
    </source>
</evidence>
<sequence length="251" mass="27549">MIKGVNTCKRMINACTVRASGRLTGVMVETTGVVGTDHFDAAETAWASRDEINVNSLGTKEEVCSEYACREGEEEESGSILCVVKCISLGHLIGDLNSNTNPDSKLDLFSCLPEVDNVDLVISAIEDITLHLIIRVLGDKDHSSFQKSTFKQVTIAFETVDLDFEIMTSKPQKSKAPQDHNVTFKAELIESKVRSIEDYVGNTLRTCGIKYKRECRVRSVAVSEFSCYPPERFTCEASKETSGKASTSGQG</sequence>
<reference evidence="1" key="1">
    <citation type="submission" date="2018-11" db="EMBL/GenBank/DDBJ databases">
        <authorList>
            <person name="Grassa J C."/>
        </authorList>
    </citation>
    <scope>NUCLEOTIDE SEQUENCE [LARGE SCALE GENOMIC DNA]</scope>
</reference>
<dbReference type="Proteomes" id="UP000596661">
    <property type="component" value="Chromosome 5"/>
</dbReference>
<accession>A0A803PK88</accession>
<protein>
    <submittedName>
        <fullName evidence="1">Uncharacterized protein</fullName>
    </submittedName>
</protein>